<dbReference type="AlphaFoldDB" id="A0A1B6IJB3"/>
<sequence length="104" mass="10933">YSTRVLRMARRLMDTRVLDVCGLLTADGADREVVAAAVVTRPDSDRDVEAEIGRAEAHRVVGWNGSDGADSAMTADAASAARCGLADADSTVWTMTTCAADSSR</sequence>
<gene>
    <name evidence="1" type="ORF">g.48467</name>
</gene>
<name>A0A1B6IJB3_9HEMI</name>
<dbReference type="EMBL" id="GECU01020695">
    <property type="protein sequence ID" value="JAS87011.1"/>
    <property type="molecule type" value="Transcribed_RNA"/>
</dbReference>
<proteinExistence type="predicted"/>
<evidence type="ECO:0000313" key="1">
    <source>
        <dbReference type="EMBL" id="JAS87011.1"/>
    </source>
</evidence>
<protein>
    <submittedName>
        <fullName evidence="1">Uncharacterized protein</fullName>
    </submittedName>
</protein>
<accession>A0A1B6IJB3</accession>
<feature type="non-terminal residue" evidence="1">
    <location>
        <position position="1"/>
    </location>
</feature>
<organism evidence="1">
    <name type="scientific">Homalodisca liturata</name>
    <dbReference type="NCBI Taxonomy" id="320908"/>
    <lineage>
        <taxon>Eukaryota</taxon>
        <taxon>Metazoa</taxon>
        <taxon>Ecdysozoa</taxon>
        <taxon>Arthropoda</taxon>
        <taxon>Hexapoda</taxon>
        <taxon>Insecta</taxon>
        <taxon>Pterygota</taxon>
        <taxon>Neoptera</taxon>
        <taxon>Paraneoptera</taxon>
        <taxon>Hemiptera</taxon>
        <taxon>Auchenorrhyncha</taxon>
        <taxon>Membracoidea</taxon>
        <taxon>Cicadellidae</taxon>
        <taxon>Cicadellinae</taxon>
        <taxon>Proconiini</taxon>
        <taxon>Homalodisca</taxon>
    </lineage>
</organism>
<feature type="non-terminal residue" evidence="1">
    <location>
        <position position="104"/>
    </location>
</feature>
<reference evidence="1" key="1">
    <citation type="submission" date="2015-11" db="EMBL/GenBank/DDBJ databases">
        <title>De novo transcriptome assembly of four potential Pierce s Disease insect vectors from Arizona vineyards.</title>
        <authorList>
            <person name="Tassone E.E."/>
        </authorList>
    </citation>
    <scope>NUCLEOTIDE SEQUENCE</scope>
</reference>